<dbReference type="EMBL" id="CP002394">
    <property type="protein sequence ID" value="ADU29527.1"/>
    <property type="molecule type" value="Genomic_DNA"/>
</dbReference>
<keyword evidence="2" id="KW-1185">Reference proteome</keyword>
<reference evidence="1" key="1">
    <citation type="submission" date="2010-12" db="EMBL/GenBank/DDBJ databases">
        <title>Complete sequence of Bacillus cellulosilyticus DSM 2522.</title>
        <authorList>
            <consortium name="US DOE Joint Genome Institute"/>
            <person name="Lucas S."/>
            <person name="Copeland A."/>
            <person name="Lapidus A."/>
            <person name="Cheng J.-F."/>
            <person name="Bruce D."/>
            <person name="Goodwin L."/>
            <person name="Pitluck S."/>
            <person name="Chertkov O."/>
            <person name="Detter J.C."/>
            <person name="Han C."/>
            <person name="Tapia R."/>
            <person name="Land M."/>
            <person name="Hauser L."/>
            <person name="Jeffries C."/>
            <person name="Kyrpides N."/>
            <person name="Ivanova N."/>
            <person name="Mikhailova N."/>
            <person name="Brumm P."/>
            <person name="Mead D."/>
            <person name="Woyke T."/>
        </authorList>
    </citation>
    <scope>NUCLEOTIDE SEQUENCE [LARGE SCALE GENOMIC DNA]</scope>
    <source>
        <strain evidence="1">DSM 2522</strain>
    </source>
</reference>
<dbReference type="Gene3D" id="3.40.50.1240">
    <property type="entry name" value="Phosphoglycerate mutase-like"/>
    <property type="match status" value="1"/>
</dbReference>
<dbReference type="RefSeq" id="WP_013487867.1">
    <property type="nucleotide sequence ID" value="NC_014829.1"/>
</dbReference>
<dbReference type="eggNOG" id="COG0406">
    <property type="taxonomic scope" value="Bacteria"/>
</dbReference>
<accession>E6TSL9</accession>
<protein>
    <submittedName>
        <fullName evidence="1">Phosphoglycerate mutase</fullName>
    </submittedName>
</protein>
<dbReference type="HOGENOM" id="CLU_109730_0_0_9"/>
<dbReference type="SUPFAM" id="SSF53254">
    <property type="entry name" value="Phosphoglycerate mutase-like"/>
    <property type="match status" value="1"/>
</dbReference>
<organism evidence="1 2">
    <name type="scientific">Evansella cellulosilytica (strain ATCC 21833 / DSM 2522 / FERM P-1141 / JCM 9156 / N-4)</name>
    <name type="common">Bacillus cellulosilyticus</name>
    <dbReference type="NCBI Taxonomy" id="649639"/>
    <lineage>
        <taxon>Bacteria</taxon>
        <taxon>Bacillati</taxon>
        <taxon>Bacillota</taxon>
        <taxon>Bacilli</taxon>
        <taxon>Bacillales</taxon>
        <taxon>Bacillaceae</taxon>
        <taxon>Evansella</taxon>
    </lineage>
</organism>
<proteinExistence type="predicted"/>
<evidence type="ECO:0000313" key="1">
    <source>
        <dbReference type="EMBL" id="ADU29527.1"/>
    </source>
</evidence>
<gene>
    <name evidence="1" type="ordered locus">Bcell_1262</name>
</gene>
<dbReference type="OrthoDB" id="1680942at2"/>
<dbReference type="Proteomes" id="UP000001401">
    <property type="component" value="Chromosome"/>
</dbReference>
<sequence length="186" mass="21155">MEISLIRHGKSQLNENDKITCLEFKKWVEKYDCNGVCVESTYPSDTVSKVKSAKKIITSDMNRAVHSAKLLSPEAILISESLFREAELPTAFKKFGVKLRPTNWAIILRLLWFLGYSNECESLSNAKLRAKKASQKLIEYAEEHQKVALVGHGFFNMLVAKELRKKGLKGKKRTGSKHWSCTTYSL</sequence>
<dbReference type="InterPro" id="IPR029033">
    <property type="entry name" value="His_PPase_superfam"/>
</dbReference>
<evidence type="ECO:0000313" key="2">
    <source>
        <dbReference type="Proteomes" id="UP000001401"/>
    </source>
</evidence>
<name>E6TSL9_EVAC2</name>
<dbReference type="STRING" id="649639.Bcell_1262"/>
<dbReference type="KEGG" id="bco:Bcell_1262"/>
<dbReference type="AlphaFoldDB" id="E6TSL9"/>